<gene>
    <name evidence="6" type="ORF">ILUMI_08653</name>
</gene>
<evidence type="ECO:0000256" key="3">
    <source>
        <dbReference type="ARBA" id="ARBA00022833"/>
    </source>
</evidence>
<evidence type="ECO:0000256" key="1">
    <source>
        <dbReference type="ARBA" id="ARBA00009422"/>
    </source>
</evidence>
<dbReference type="OrthoDB" id="289913at2759"/>
<dbReference type="Pfam" id="PF12816">
    <property type="entry name" value="TPR_Vps8"/>
    <property type="match status" value="1"/>
</dbReference>
<evidence type="ECO:0000256" key="2">
    <source>
        <dbReference type="ARBA" id="ARBA00022771"/>
    </source>
</evidence>
<evidence type="ECO:0000313" key="7">
    <source>
        <dbReference type="Proteomes" id="UP000801492"/>
    </source>
</evidence>
<dbReference type="EMBL" id="VTPC01004091">
    <property type="protein sequence ID" value="KAF2897524.1"/>
    <property type="molecule type" value="Genomic_DNA"/>
</dbReference>
<dbReference type="InterPro" id="IPR045111">
    <property type="entry name" value="Vps41/Vps8"/>
</dbReference>
<dbReference type="InterPro" id="IPR013083">
    <property type="entry name" value="Znf_RING/FYVE/PHD"/>
</dbReference>
<reference evidence="6" key="1">
    <citation type="submission" date="2019-08" db="EMBL/GenBank/DDBJ databases">
        <title>The genome of the North American firefly Photinus pyralis.</title>
        <authorList>
            <consortium name="Photinus pyralis genome working group"/>
            <person name="Fallon T.R."/>
            <person name="Sander Lower S.E."/>
            <person name="Weng J.-K."/>
        </authorList>
    </citation>
    <scope>NUCLEOTIDE SEQUENCE</scope>
    <source>
        <strain evidence="6">TRF0915ILg1</strain>
        <tissue evidence="6">Whole body</tissue>
    </source>
</reference>
<name>A0A8K0GF84_IGNLU</name>
<dbReference type="InterPro" id="IPR025941">
    <property type="entry name" value="Vps8_central_dom"/>
</dbReference>
<organism evidence="6 7">
    <name type="scientific">Ignelater luminosus</name>
    <name type="common">Cucubano</name>
    <name type="synonym">Pyrophorus luminosus</name>
    <dbReference type="NCBI Taxonomy" id="2038154"/>
    <lineage>
        <taxon>Eukaryota</taxon>
        <taxon>Metazoa</taxon>
        <taxon>Ecdysozoa</taxon>
        <taxon>Arthropoda</taxon>
        <taxon>Hexapoda</taxon>
        <taxon>Insecta</taxon>
        <taxon>Pterygota</taxon>
        <taxon>Neoptera</taxon>
        <taxon>Endopterygota</taxon>
        <taxon>Coleoptera</taxon>
        <taxon>Polyphaga</taxon>
        <taxon>Elateriformia</taxon>
        <taxon>Elateroidea</taxon>
        <taxon>Elateridae</taxon>
        <taxon>Agrypninae</taxon>
        <taxon>Pyrophorini</taxon>
        <taxon>Ignelater</taxon>
    </lineage>
</organism>
<dbReference type="PROSITE" id="PS50089">
    <property type="entry name" value="ZF_RING_2"/>
    <property type="match status" value="1"/>
</dbReference>
<dbReference type="GO" id="GO:0034058">
    <property type="term" value="P:endosomal vesicle fusion"/>
    <property type="evidence" value="ECO:0007669"/>
    <property type="project" value="TreeGrafter"/>
</dbReference>
<dbReference type="SMART" id="SM00184">
    <property type="entry name" value="RING"/>
    <property type="match status" value="1"/>
</dbReference>
<dbReference type="Gene3D" id="3.30.40.10">
    <property type="entry name" value="Zinc/RING finger domain, C3HC4 (zinc finger)"/>
    <property type="match status" value="1"/>
</dbReference>
<dbReference type="GO" id="GO:0005770">
    <property type="term" value="C:late endosome"/>
    <property type="evidence" value="ECO:0007669"/>
    <property type="project" value="TreeGrafter"/>
</dbReference>
<dbReference type="PANTHER" id="PTHR12616">
    <property type="entry name" value="VACUOLAR PROTEIN SORTING VPS41"/>
    <property type="match status" value="1"/>
</dbReference>
<evidence type="ECO:0000259" key="5">
    <source>
        <dbReference type="PROSITE" id="PS50089"/>
    </source>
</evidence>
<accession>A0A8K0GF84</accession>
<keyword evidence="7" id="KW-1185">Reference proteome</keyword>
<dbReference type="Proteomes" id="UP000801492">
    <property type="component" value="Unassembled WGS sequence"/>
</dbReference>
<dbReference type="Gene3D" id="2.130.10.10">
    <property type="entry name" value="YVTN repeat-like/Quinoprotein amine dehydrogenase"/>
    <property type="match status" value="1"/>
</dbReference>
<proteinExistence type="inferred from homology"/>
<dbReference type="AlphaFoldDB" id="A0A8K0GF84"/>
<comment type="caution">
    <text evidence="6">The sequence shown here is derived from an EMBL/GenBank/DDBJ whole genome shotgun (WGS) entry which is preliminary data.</text>
</comment>
<feature type="domain" description="RING-type" evidence="5">
    <location>
        <begin position="1091"/>
        <end position="1136"/>
    </location>
</feature>
<sequence>MGSETDSIVIEDSDDSLLDFKELNDLEYDIPPVVPPSLESVLWDMESEEGSDSTSLHSLHSLTQKFRSMLYHGILQGISSQVVSAGERVGAGLPTVITNSSKFVAVGTSHGFVLAFDSEQKLCWCCHDLTTTDQGAISALAFNLDSTRLLVGYERGYISMIDAISGDVIRRLPDAHAPQSAVLHLRFTSLNSLGLSGDSAGCVFSLTFNRRLGVRTWDSKCLFSGARGEVCIFEPLVQGHDIQILGPNVLVAMATLSKIIVVSIKPRLKILFTQQLPRVATTLPVIAWQIVSVGKVLQPVLAWGRNTELNYTRVITGINSKLRLSPLRTVRLSYTLCALHWLGPRHIATLDTSENLRLIEVRTQRELELLELTSAGLVYSSAHFKALALGGGVSEAFALAGERACYNSISSRGDQLLVLGTKAVHLVKLRTWPERLTYLSEQGRWAEALNLAADEGINREKGTTMLLEKFLLSLNQNGVDRDSLTAAVNCCVKLNKIDILCNDLWEAISADQYTLEWYYTLLTDHICNGALYFLNPSVAQALVTHLEHKNPMLLENVLLSVDLSCLDLNQVLKICRIKNLYEAWIHITTKTMGDYISPLTEFIMELTPDNHRLGNTLLVYVSACLAGLGYPHGKIPERDVPRIKHDILRCLETVHSINSMENEQSYPYLRALLKYNTRECLNVVELAFKEIEFCGEMGLLQRQRLVQILLQIVTPPEFDDSQVIILACFVSRLVTSNNLNAEEGILDTVIKSLTDMVGKPLSLRDHMEREQAWIDLLNADKLKHLSLEQLLKMALESKCYKVAENVYEKQKVFASILDCYLKDKVRHTEVFGYILKHIDDSERCIRQQFVVHFKTLVSIDSKKTAEVVIEHFPQLAEEFCEILESDPDLLFKFLSEIVYSDIKLSPRITEEFLRLLCVKNPSLVYSYVKLNLCRVEEALKITQQYNMHASTAFLLEQSGDFQGALSLLLKNNMTDAALDVCIRGSEHLDAKGAQQVWLQLLKHPATLEGISMRELLHSAAPHVSPSQLLELVTDASLGDIKVLIRGMLADCQHDMQMLNTTLKLVGYDLHHGLAKSLCLHGKGVSVQSVLCNLCQKPINSVLENDEETAAIWGCGHSFHTSCVSALDGSLNCPQCRVSATHSLKSKPSTPSRRERVSDNIRLRPDLEGHF</sequence>
<dbReference type="GO" id="GO:0030897">
    <property type="term" value="C:HOPS complex"/>
    <property type="evidence" value="ECO:0007669"/>
    <property type="project" value="TreeGrafter"/>
</dbReference>
<dbReference type="PANTHER" id="PTHR12616:SF8">
    <property type="entry name" value="VACUOLAR PROTEIN SORTING-ASSOCIATED PROTEIN 8 HOMOLOG"/>
    <property type="match status" value="1"/>
</dbReference>
<evidence type="ECO:0000313" key="6">
    <source>
        <dbReference type="EMBL" id="KAF2897524.1"/>
    </source>
</evidence>
<dbReference type="GO" id="GO:0008270">
    <property type="term" value="F:zinc ion binding"/>
    <property type="evidence" value="ECO:0007669"/>
    <property type="project" value="UniProtKB-KW"/>
</dbReference>
<dbReference type="InterPro" id="IPR011047">
    <property type="entry name" value="Quinoprotein_ADH-like_sf"/>
</dbReference>
<keyword evidence="3" id="KW-0862">Zinc</keyword>
<keyword evidence="2 4" id="KW-0479">Metal-binding</keyword>
<protein>
    <recommendedName>
        <fullName evidence="5">RING-type domain-containing protein</fullName>
    </recommendedName>
</protein>
<dbReference type="Pfam" id="PF23410">
    <property type="entry name" value="Beta-prop_VPS8"/>
    <property type="match status" value="1"/>
</dbReference>
<comment type="similarity">
    <text evidence="1">Belongs to the VPS8 family.</text>
</comment>
<keyword evidence="2 4" id="KW-0863">Zinc-finger</keyword>
<evidence type="ECO:0000256" key="4">
    <source>
        <dbReference type="PROSITE-ProRule" id="PRU00175"/>
    </source>
</evidence>
<dbReference type="SUPFAM" id="SSF50998">
    <property type="entry name" value="Quinoprotein alcohol dehydrogenase-like"/>
    <property type="match status" value="1"/>
</dbReference>
<dbReference type="SUPFAM" id="SSF57850">
    <property type="entry name" value="RING/U-box"/>
    <property type="match status" value="1"/>
</dbReference>
<dbReference type="InterPro" id="IPR001841">
    <property type="entry name" value="Znf_RING"/>
</dbReference>
<dbReference type="GO" id="GO:0006623">
    <property type="term" value="P:protein targeting to vacuole"/>
    <property type="evidence" value="ECO:0007669"/>
    <property type="project" value="InterPro"/>
</dbReference>
<dbReference type="InterPro" id="IPR015943">
    <property type="entry name" value="WD40/YVTN_repeat-like_dom_sf"/>
</dbReference>